<dbReference type="Proteomes" id="UP001431209">
    <property type="component" value="Unassembled WGS sequence"/>
</dbReference>
<dbReference type="EMBL" id="JAOPGA020000639">
    <property type="protein sequence ID" value="KAL0480177.1"/>
    <property type="molecule type" value="Genomic_DNA"/>
</dbReference>
<dbReference type="AlphaFoldDB" id="A0AAW2YSQ9"/>
<feature type="compositionally biased region" description="Polar residues" evidence="1">
    <location>
        <begin position="476"/>
        <end position="487"/>
    </location>
</feature>
<dbReference type="PROSITE" id="PS51257">
    <property type="entry name" value="PROKAR_LIPOPROTEIN"/>
    <property type="match status" value="1"/>
</dbReference>
<accession>A0AAW2YSQ9</accession>
<reference evidence="2 3" key="1">
    <citation type="submission" date="2024-03" db="EMBL/GenBank/DDBJ databases">
        <title>The Acrasis kona genome and developmental transcriptomes reveal deep origins of eukaryotic multicellular pathways.</title>
        <authorList>
            <person name="Sheikh S."/>
            <person name="Fu C.-J."/>
            <person name="Brown M.W."/>
            <person name="Baldauf S.L."/>
        </authorList>
    </citation>
    <scope>NUCLEOTIDE SEQUENCE [LARGE SCALE GENOMIC DNA]</scope>
    <source>
        <strain evidence="2 3">ATCC MYA-3509</strain>
    </source>
</reference>
<evidence type="ECO:0000313" key="2">
    <source>
        <dbReference type="EMBL" id="KAL0480177.1"/>
    </source>
</evidence>
<sequence>MDVRRMRDLESHLDAANNTNNEQLHSTCIMSGSCVKTTILQQLFYLIELTCSITLHTRSIKEPDHAQQSFITLLNNPPKYKKGRIKGVTSRHSVVTKKVKVNSSPHSLPVTNQSTTPSGVIPSSSSAPSTTTIKISIKGSSNPTNIEDDLDGDSELQESMTSALTKMYNVCVCSKWDHLEKIEGGPYLQYSFYKWIQSLLYCKVVVPEFFHDEENSNHPTPIAVVIGQEEKIDVSMILTVCAKSQLARQITLFMILRFLQNVRMLLSRPRDGVQINESSMDVDVTPSSSVNSNSHHMFQLSEETCMLYENLFKLIACLRSLFFENVDEPDVDREDGTSSVIVSKFGLFVVQEEDWFVTTLREEMSRLVVNLNNSVRLRQDGVKVVRMIFDLLSTDPNQWVFVGKCISRLVVMDHVELARRRCARLRWIAHHTESTQKDVLQPVLDGIESKILKVLSQTSPNSPSTPNSANSRDSFHTSPSHSRNYQQHAYHPYARKNSNPNPYTQQPRTPPAGITQGFGNLPPSHSTTTYSNNAYGFHQPQPSPGTNGTNDK</sequence>
<feature type="region of interest" description="Disordered" evidence="1">
    <location>
        <begin position="102"/>
        <end position="128"/>
    </location>
</feature>
<proteinExistence type="predicted"/>
<feature type="compositionally biased region" description="Low complexity" evidence="1">
    <location>
        <begin position="456"/>
        <end position="471"/>
    </location>
</feature>
<feature type="region of interest" description="Disordered" evidence="1">
    <location>
        <begin position="456"/>
        <end position="552"/>
    </location>
</feature>
<feature type="compositionally biased region" description="Polar residues" evidence="1">
    <location>
        <begin position="496"/>
        <end position="507"/>
    </location>
</feature>
<keyword evidence="3" id="KW-1185">Reference proteome</keyword>
<evidence type="ECO:0000256" key="1">
    <source>
        <dbReference type="SAM" id="MobiDB-lite"/>
    </source>
</evidence>
<name>A0AAW2YSQ9_9EUKA</name>
<gene>
    <name evidence="2" type="ORF">AKO1_007229</name>
</gene>
<feature type="compositionally biased region" description="Low complexity" evidence="1">
    <location>
        <begin position="114"/>
        <end position="128"/>
    </location>
</feature>
<protein>
    <submittedName>
        <fullName evidence="2">NELF-B</fullName>
    </submittedName>
</protein>
<comment type="caution">
    <text evidence="2">The sequence shown here is derived from an EMBL/GenBank/DDBJ whole genome shotgun (WGS) entry which is preliminary data.</text>
</comment>
<organism evidence="2 3">
    <name type="scientific">Acrasis kona</name>
    <dbReference type="NCBI Taxonomy" id="1008807"/>
    <lineage>
        <taxon>Eukaryota</taxon>
        <taxon>Discoba</taxon>
        <taxon>Heterolobosea</taxon>
        <taxon>Tetramitia</taxon>
        <taxon>Eutetramitia</taxon>
        <taxon>Acrasidae</taxon>
        <taxon>Acrasis</taxon>
    </lineage>
</organism>
<evidence type="ECO:0000313" key="3">
    <source>
        <dbReference type="Proteomes" id="UP001431209"/>
    </source>
</evidence>
<feature type="compositionally biased region" description="Polar residues" evidence="1">
    <location>
        <begin position="523"/>
        <end position="534"/>
    </location>
</feature>